<dbReference type="EMBL" id="JAACJK010000006">
    <property type="protein sequence ID" value="KAF5339855.1"/>
    <property type="molecule type" value="Genomic_DNA"/>
</dbReference>
<comment type="caution">
    <text evidence="2">The sequence shown here is derived from an EMBL/GenBank/DDBJ whole genome shotgun (WGS) entry which is preliminary data.</text>
</comment>
<accession>A0A8H5CDK9</accession>
<organism evidence="2 3">
    <name type="scientific">Ephemerocybe angulata</name>
    <dbReference type="NCBI Taxonomy" id="980116"/>
    <lineage>
        <taxon>Eukaryota</taxon>
        <taxon>Fungi</taxon>
        <taxon>Dikarya</taxon>
        <taxon>Basidiomycota</taxon>
        <taxon>Agaricomycotina</taxon>
        <taxon>Agaricomycetes</taxon>
        <taxon>Agaricomycetidae</taxon>
        <taxon>Agaricales</taxon>
        <taxon>Agaricineae</taxon>
        <taxon>Psathyrellaceae</taxon>
        <taxon>Ephemerocybe</taxon>
    </lineage>
</organism>
<dbReference type="AlphaFoldDB" id="A0A8H5CDK9"/>
<reference evidence="2 3" key="1">
    <citation type="journal article" date="2020" name="ISME J.">
        <title>Uncovering the hidden diversity of litter-decomposition mechanisms in mushroom-forming fungi.</title>
        <authorList>
            <person name="Floudas D."/>
            <person name="Bentzer J."/>
            <person name="Ahren D."/>
            <person name="Johansson T."/>
            <person name="Persson P."/>
            <person name="Tunlid A."/>
        </authorList>
    </citation>
    <scope>NUCLEOTIDE SEQUENCE [LARGE SCALE GENOMIC DNA]</scope>
    <source>
        <strain evidence="2 3">CBS 175.51</strain>
    </source>
</reference>
<proteinExistence type="predicted"/>
<evidence type="ECO:0000313" key="2">
    <source>
        <dbReference type="EMBL" id="KAF5339855.1"/>
    </source>
</evidence>
<feature type="compositionally biased region" description="Low complexity" evidence="1">
    <location>
        <begin position="157"/>
        <end position="188"/>
    </location>
</feature>
<gene>
    <name evidence="2" type="ORF">D9611_009065</name>
</gene>
<dbReference type="OrthoDB" id="3247268at2759"/>
<sequence>MASSPRQPFHRSASASSSSSSIDAADWDTSVTMSDTPRLTPRNSVLFPQEVNQAGLEESTPRRKETSQRSIGKGEGGRTLSDLLKLHAEKGTRCAFTQEEARRVGDVLGQWINSSSSPYEGEEDSFDDFVSVRGKDDLCIPNRRIEALSEGRARGMSESSSRPGSSAAGQFPSSSSTTSTTTTTATST</sequence>
<feature type="compositionally biased region" description="Low complexity" evidence="1">
    <location>
        <begin position="12"/>
        <end position="21"/>
    </location>
</feature>
<feature type="compositionally biased region" description="Polar residues" evidence="1">
    <location>
        <begin position="29"/>
        <end position="43"/>
    </location>
</feature>
<name>A0A8H5CDK9_9AGAR</name>
<evidence type="ECO:0000313" key="3">
    <source>
        <dbReference type="Proteomes" id="UP000541558"/>
    </source>
</evidence>
<dbReference type="Proteomes" id="UP000541558">
    <property type="component" value="Unassembled WGS sequence"/>
</dbReference>
<evidence type="ECO:0000256" key="1">
    <source>
        <dbReference type="SAM" id="MobiDB-lite"/>
    </source>
</evidence>
<protein>
    <submittedName>
        <fullName evidence="2">Uncharacterized protein</fullName>
    </submittedName>
</protein>
<feature type="region of interest" description="Disordered" evidence="1">
    <location>
        <begin position="147"/>
        <end position="188"/>
    </location>
</feature>
<feature type="region of interest" description="Disordered" evidence="1">
    <location>
        <begin position="1"/>
        <end position="79"/>
    </location>
</feature>
<keyword evidence="3" id="KW-1185">Reference proteome</keyword>